<keyword evidence="5" id="KW-0833">Ubl conjugation pathway</keyword>
<dbReference type="InterPro" id="IPR047546">
    <property type="entry name" value="Rcat_RBR_RNF216"/>
</dbReference>
<dbReference type="SUPFAM" id="SSF57850">
    <property type="entry name" value="RING/U-box"/>
    <property type="match status" value="1"/>
</dbReference>
<dbReference type="CDD" id="cd20353">
    <property type="entry name" value="Rcat_RBR_RNF216"/>
    <property type="match status" value="1"/>
</dbReference>
<evidence type="ECO:0000256" key="7">
    <source>
        <dbReference type="SAM" id="Phobius"/>
    </source>
</evidence>
<reference evidence="9 10" key="1">
    <citation type="submission" date="2021-02" db="EMBL/GenBank/DDBJ databases">
        <title>Genome assembly of Pseudopithomyces chartarum.</title>
        <authorList>
            <person name="Jauregui R."/>
            <person name="Singh J."/>
            <person name="Voisey C."/>
        </authorList>
    </citation>
    <scope>NUCLEOTIDE SEQUENCE [LARGE SCALE GENOMIC DNA]</scope>
    <source>
        <strain evidence="9 10">AGR01</strain>
    </source>
</reference>
<protein>
    <recommendedName>
        <fullName evidence="8">RING-type domain-containing protein</fullName>
    </recommendedName>
</protein>
<organism evidence="9 10">
    <name type="scientific">Pseudopithomyces chartarum</name>
    <dbReference type="NCBI Taxonomy" id="1892770"/>
    <lineage>
        <taxon>Eukaryota</taxon>
        <taxon>Fungi</taxon>
        <taxon>Dikarya</taxon>
        <taxon>Ascomycota</taxon>
        <taxon>Pezizomycotina</taxon>
        <taxon>Dothideomycetes</taxon>
        <taxon>Pleosporomycetidae</taxon>
        <taxon>Pleosporales</taxon>
        <taxon>Massarineae</taxon>
        <taxon>Didymosphaeriaceae</taxon>
        <taxon>Pseudopithomyces</taxon>
    </lineage>
</organism>
<proteinExistence type="predicted"/>
<keyword evidence="7" id="KW-0472">Membrane</keyword>
<dbReference type="PROSITE" id="PS51873">
    <property type="entry name" value="TRIAD"/>
    <property type="match status" value="1"/>
</dbReference>
<keyword evidence="6" id="KW-0862">Zinc</keyword>
<dbReference type="Gene3D" id="1.20.120.1750">
    <property type="match status" value="1"/>
</dbReference>
<keyword evidence="7" id="KW-1133">Transmembrane helix</keyword>
<accession>A0AAN6M0W6</accession>
<dbReference type="EMBL" id="WVTA01000006">
    <property type="protein sequence ID" value="KAK3208959.1"/>
    <property type="molecule type" value="Genomic_DNA"/>
</dbReference>
<evidence type="ECO:0000313" key="9">
    <source>
        <dbReference type="EMBL" id="KAK3208959.1"/>
    </source>
</evidence>
<dbReference type="Pfam" id="PF06985">
    <property type="entry name" value="HET"/>
    <property type="match status" value="1"/>
</dbReference>
<dbReference type="GO" id="GO:0008270">
    <property type="term" value="F:zinc ion binding"/>
    <property type="evidence" value="ECO:0007669"/>
    <property type="project" value="UniProtKB-KW"/>
</dbReference>
<keyword evidence="3" id="KW-0677">Repeat</keyword>
<keyword evidence="1" id="KW-0808">Transferase</keyword>
<evidence type="ECO:0000313" key="10">
    <source>
        <dbReference type="Proteomes" id="UP001280581"/>
    </source>
</evidence>
<evidence type="ECO:0000256" key="2">
    <source>
        <dbReference type="ARBA" id="ARBA00022723"/>
    </source>
</evidence>
<keyword evidence="10" id="KW-1185">Reference proteome</keyword>
<gene>
    <name evidence="9" type="ORF">GRF29_69g273883</name>
</gene>
<dbReference type="Pfam" id="PF26112">
    <property type="entry name" value="UBA_RNF216"/>
    <property type="match status" value="1"/>
</dbReference>
<keyword evidence="2" id="KW-0479">Metal-binding</keyword>
<dbReference type="PANTHER" id="PTHR24148:SF73">
    <property type="entry name" value="HET DOMAIN PROTEIN (AFU_ORTHOLOGUE AFUA_8G01020)"/>
    <property type="match status" value="1"/>
</dbReference>
<feature type="domain" description="RING-type" evidence="8">
    <location>
        <begin position="276"/>
        <end position="586"/>
    </location>
</feature>
<dbReference type="InterPro" id="IPR058758">
    <property type="entry name" value="UBA_RNF216"/>
</dbReference>
<evidence type="ECO:0000256" key="5">
    <source>
        <dbReference type="ARBA" id="ARBA00022786"/>
    </source>
</evidence>
<dbReference type="GO" id="GO:0016740">
    <property type="term" value="F:transferase activity"/>
    <property type="evidence" value="ECO:0007669"/>
    <property type="project" value="UniProtKB-KW"/>
</dbReference>
<evidence type="ECO:0000256" key="4">
    <source>
        <dbReference type="ARBA" id="ARBA00022771"/>
    </source>
</evidence>
<evidence type="ECO:0000256" key="6">
    <source>
        <dbReference type="ARBA" id="ARBA00022833"/>
    </source>
</evidence>
<dbReference type="Proteomes" id="UP001280581">
    <property type="component" value="Unassembled WGS sequence"/>
</dbReference>
<feature type="transmembrane region" description="Helical" evidence="7">
    <location>
        <begin position="418"/>
        <end position="451"/>
    </location>
</feature>
<evidence type="ECO:0000259" key="8">
    <source>
        <dbReference type="PROSITE" id="PS51873"/>
    </source>
</evidence>
<dbReference type="InterPro" id="IPR044066">
    <property type="entry name" value="TRIAD_supradom"/>
</dbReference>
<dbReference type="Pfam" id="PF26639">
    <property type="entry name" value="Het-6_barrel"/>
    <property type="match status" value="1"/>
</dbReference>
<name>A0AAN6M0W6_9PLEO</name>
<dbReference type="InterPro" id="IPR052895">
    <property type="entry name" value="HetReg/Transcr_Mod"/>
</dbReference>
<evidence type="ECO:0000256" key="3">
    <source>
        <dbReference type="ARBA" id="ARBA00022737"/>
    </source>
</evidence>
<dbReference type="InterPro" id="IPR047544">
    <property type="entry name" value="RING-HC_RBR_RNF216"/>
</dbReference>
<comment type="caution">
    <text evidence="9">The sequence shown here is derived from an EMBL/GenBank/DDBJ whole genome shotgun (WGS) entry which is preliminary data.</text>
</comment>
<dbReference type="PANTHER" id="PTHR24148">
    <property type="entry name" value="ANKYRIN REPEAT DOMAIN-CONTAINING PROTEIN 39 HOMOLOG-RELATED"/>
    <property type="match status" value="1"/>
</dbReference>
<dbReference type="Pfam" id="PF26200">
    <property type="entry name" value="Rcat_RNF216"/>
    <property type="match status" value="1"/>
</dbReference>
<evidence type="ECO:0000256" key="1">
    <source>
        <dbReference type="ARBA" id="ARBA00022679"/>
    </source>
</evidence>
<keyword evidence="4" id="KW-0863">Zinc-finger</keyword>
<dbReference type="Pfam" id="PF26191">
    <property type="entry name" value="RING-HC_RBR_RNF216"/>
    <property type="match status" value="1"/>
</dbReference>
<keyword evidence="7" id="KW-0812">Transmembrane</keyword>
<sequence>MTSVFSSLVRPPKLLSKSPSPCQASLDGPAAFPIQVPDPEASDHDLRDLNVALQALTDIFPDLQPEVFREMLSSLGPESRVAVVTEQLLRNDAKWTRGRYRMPAEQEQQAVAHKYKYRSPDHKKDTRGIPLAREDKFRSKGYKEAAKEALYGEFKGLSHSTVRAVLAEYNWSYTQARPTLLLLSSQSWRSSITNFLMRRKAPSANDHPLVMWLAPDTKTGRAKKPLLVKTKSLELDQELYETLILPELEKQRKEQERHDFELALQWNETEAETAGEMYDCECCFIPNTLQQMSACDVHGHYICFRCIRHAINAALFDQGWARNIDAHFSTLKCIAPMTDNIEDCTGCIPLALVKRALCEEPDGEEVYTKLQERSSDEAMLKSQLPLIRCPFCSYAEVDDLALPSTSLLASLRFRRQPLILASFSLFQVLCFQFIRVLVFVIVLFLGFMILLNSLLSNPFPLFSPLQRALRRIHLKRRGLRFKCLSPTCGRISCVSCSAPWHDIHTCYSSQLTSLRLALERATTDAIKRTCPSCNISFVKSEGCNKLVCTCGYSMCYVCREGLAGVGYQHFCQHFRAVPGSKCIECDKCDLYRVEDEETVATAPRTWPLPPSRSIMEGSNNSMNDLFKDAYERRRNKEFVLTSRLTNLTFYSSAAWESKRNIWPPLSTISNAKHEDQVTDKFASASHSNDHPAPVVPVPEHIRRHLDELTSRPEPLYHPLHNGNVVRILELYPGPEQSLKGKFHYANLEYLHQPYEALSYVWGEKTARLFDSQDKTWKTCVFTIECNGYECIITPNLYRALQYLRYGSKSRFLWVDALCINQEDIQERGHQVTLMSSLYRSATRVLIWIAPKPNIGPYDPEKHEWHGPPPELEDAQVQCAFGAICDVVNTWRGDNLSYPEASYMTFTQNGWARYTKYDANPPAAQVSKFSAKIRKYLQMRYPVWPQNCEPPEDDSTVPPPLDNEIATAVENASHSQFWLAIAQLFDLPWFWRVWVIQEAILAKDAVVVWANTMIDWRWVGLAAAILRTKYHAICENMRMTGVYNAYVMYRLSPICDLPPIPMNLIQLLRLTRHFEATDSRDRVYGLLGIKTLDNDPSTKNLFIEPDYSLTQAQLWKRLAWKSIKQSGNLSILTSVQYTAYQLESENSNTAVRKYVQSLESELDSGLPSWVPHWDVAYRVTLAPWDLAETFAAANGFPLQLLNINETEPDCLRLEAIISGVIAYEGSFMWHDVDYNLLVSRDLGSFFASEIGLRLLARTLTGGRNSYGSLTDCTDESVADLAAHIISIHDRYVSEALEINTKLKLSRRGRKYGLSEFPAYDPQEDESWDVSDQLSPSLGGFESSSGATTLGYQKKRNFRRLFNLHPGLETTLRRLALNGQASRFCETAIPLCERRRLFLTLNGFLGIGPDTVREGDVIAILSGAEVPFILRPKKNPATALGGINRYLLVGECFIDGLMNGEAVKAATSHSLLGGAVPPDSIIQRILSDGNEPETIPSFATMCEIDRRKRKKERLDQGDLFGANVLEGHVEVQPEKKVIEIVDRAENDRYELGGRPVEEEVFRSIYDTQSLTLRRNSDSETD</sequence>
<dbReference type="InterPro" id="IPR010730">
    <property type="entry name" value="HET"/>
</dbReference>